<dbReference type="EMBL" id="KV440972">
    <property type="protein sequence ID" value="OAD80096.1"/>
    <property type="molecule type" value="Genomic_DNA"/>
</dbReference>
<dbReference type="STRING" id="763407.A0A162Q4V9"/>
<dbReference type="AlphaFoldDB" id="A0A162Q4V9"/>
<organism evidence="1 2">
    <name type="scientific">Phycomyces blakesleeanus (strain ATCC 8743b / DSM 1359 / FGSC 10004 / NBRC 33097 / NRRL 1555)</name>
    <dbReference type="NCBI Taxonomy" id="763407"/>
    <lineage>
        <taxon>Eukaryota</taxon>
        <taxon>Fungi</taxon>
        <taxon>Fungi incertae sedis</taxon>
        <taxon>Mucoromycota</taxon>
        <taxon>Mucoromycotina</taxon>
        <taxon>Mucoromycetes</taxon>
        <taxon>Mucorales</taxon>
        <taxon>Phycomycetaceae</taxon>
        <taxon>Phycomyces</taxon>
    </lineage>
</organism>
<dbReference type="RefSeq" id="XP_018298136.1">
    <property type="nucleotide sequence ID" value="XM_018434739.1"/>
</dbReference>
<gene>
    <name evidence="1" type="ORF">PHYBLDRAFT_163143</name>
</gene>
<dbReference type="Proteomes" id="UP000077315">
    <property type="component" value="Unassembled WGS sequence"/>
</dbReference>
<evidence type="ECO:0000313" key="1">
    <source>
        <dbReference type="EMBL" id="OAD80096.1"/>
    </source>
</evidence>
<keyword evidence="2" id="KW-1185">Reference proteome</keyword>
<dbReference type="GeneID" id="28995645"/>
<reference evidence="2" key="1">
    <citation type="submission" date="2015-06" db="EMBL/GenBank/DDBJ databases">
        <title>Expansion of signal transduction pathways in fungi by whole-genome duplication.</title>
        <authorList>
            <consortium name="DOE Joint Genome Institute"/>
            <person name="Corrochano L.M."/>
            <person name="Kuo A."/>
            <person name="Marcet-Houben M."/>
            <person name="Polaino S."/>
            <person name="Salamov A."/>
            <person name="Villalobos J.M."/>
            <person name="Alvarez M.I."/>
            <person name="Avalos J."/>
            <person name="Benito E.P."/>
            <person name="Benoit I."/>
            <person name="Burger G."/>
            <person name="Camino L.P."/>
            <person name="Canovas D."/>
            <person name="Cerda-Olmedo E."/>
            <person name="Cheng J.-F."/>
            <person name="Dominguez A."/>
            <person name="Elias M."/>
            <person name="Eslava A.P."/>
            <person name="Glaser F."/>
            <person name="Grimwood J."/>
            <person name="Gutierrez G."/>
            <person name="Heitman J."/>
            <person name="Henrissat B."/>
            <person name="Iturriaga E.A."/>
            <person name="Lang B.F."/>
            <person name="Lavin J.L."/>
            <person name="Lee S."/>
            <person name="Li W."/>
            <person name="Lindquist E."/>
            <person name="Lopez-Garcia S."/>
            <person name="Luque E.M."/>
            <person name="Marcos A.T."/>
            <person name="Martin J."/>
            <person name="McCluskey K."/>
            <person name="Medina H.R."/>
            <person name="Miralles-Duran A."/>
            <person name="Miyazaki A."/>
            <person name="Munoz-Torres E."/>
            <person name="Oguiza J.A."/>
            <person name="Ohm R."/>
            <person name="Olmedo M."/>
            <person name="Orejas M."/>
            <person name="Ortiz-Castellanos L."/>
            <person name="Pisabarro A.G."/>
            <person name="Rodriguez-Romero J."/>
            <person name="Ruiz-Herrera J."/>
            <person name="Ruiz-Vazquez R."/>
            <person name="Sanz C."/>
            <person name="Schackwitz W."/>
            <person name="Schmutz J."/>
            <person name="Shahriari M."/>
            <person name="Shelest E."/>
            <person name="Silva-Franco F."/>
            <person name="Soanes D."/>
            <person name="Syed K."/>
            <person name="Tagua V.G."/>
            <person name="Talbot N.J."/>
            <person name="Thon M."/>
            <person name="De vries R.P."/>
            <person name="Wiebenga A."/>
            <person name="Yadav J.S."/>
            <person name="Braun E.L."/>
            <person name="Baker S."/>
            <person name="Garre V."/>
            <person name="Horwitz B."/>
            <person name="Torres-Martinez S."/>
            <person name="Idnurm A."/>
            <person name="Herrera-Estrella A."/>
            <person name="Gabaldon T."/>
            <person name="Grigoriev I.V."/>
        </authorList>
    </citation>
    <scope>NUCLEOTIDE SEQUENCE [LARGE SCALE GENOMIC DNA]</scope>
    <source>
        <strain evidence="2">NRRL 1555(-)</strain>
    </source>
</reference>
<evidence type="ECO:0000313" key="2">
    <source>
        <dbReference type="Proteomes" id="UP000077315"/>
    </source>
</evidence>
<accession>A0A162Q4V9</accession>
<dbReference type="InParanoid" id="A0A162Q4V9"/>
<protein>
    <submittedName>
        <fullName evidence="1">Uncharacterized protein</fullName>
    </submittedName>
</protein>
<name>A0A162Q4V9_PHYB8</name>
<proteinExistence type="predicted"/>
<dbReference type="OrthoDB" id="2506088at2759"/>
<dbReference type="VEuPathDB" id="FungiDB:PHYBLDRAFT_163143"/>
<sequence length="919" mass="104509">MSMQMEFILESPQDFYSECTSDDSEDDIPNDQPCDDLLGQYFCDDEEVMSSDGESADFNVESDVLVLDAEMEAVFMGANPIAAIMNVYSDGDSNTQTVYHQENNAEGFSGYISPFKSKAAFILHALFHGNKDLSSERSIKKIMFVMKKLLEAREEAGEKLDFPKPDAVINYHLRKKNEILVFLTTTCTAVNQKGQRHEFLINKLSEYLRHTLACPGKTAQMSSLSDFTENQWLNLNQGTKWKENPMFQIPMITSEGLDYWVGSVVEVQGWSNWFLLEKFYTKNRSTYADAFQVYGGHDTMLSHCDDAYFWSCGGSTNFAVSLLKYTIEVDKILSIIQKDSNLFLRCGLSVSSCPSEIVYDTLVGIQSQLWLNTSFVERFKIRLPRGGLMKVVICPLNLYSDDTSGNSSKQYNKYNSYLMYFAAMPLEMLLPIVDDFVELEKGIVMYSKDHSEDVLGVASLLLFMGDNPWQSQLAMHSGTSGKHFCRKCHLEAPQSTQKDSTPEIPYLPVDHNGAEKRTKEFLNAFATANTDSELYKHGCNLNYSKNGSKEFLRLEAFDATKDYLVTYLLKFSKMSTAEMARLESALSSYRVCKSYSRGFRNQLCHNGLFVGCDYKQLMQVLPNVMTVLFSGNSKFELLTKTLYVVAKLLSLLYMYGISEGFDYYIVLIKHAVNEVTNLLLALDIHIKKSKHSKQDLTFKPKVHLLHHIAEDIVCFGSVLQYETENSKQFNKFGKQFICHYLCNGGYYNVMRDVNGTSQQVRCTAGKYIQELSASPEFRRHFFGSQPNSDNSGLLTPTLCNTLAGVFQANGQIFLGQVKAISTRDIMNNFVKKYYMQKYQMIPSNSIECIYTPPVITANVHNIVVVSFGHLLEIREEEVEVVQAIDIHLQHGNNSREKLLNVEKFGVFWWMLMNIAKIAY</sequence>